<dbReference type="RefSeq" id="WP_125311398.1">
    <property type="nucleotide sequence ID" value="NZ_RSEC01000048.1"/>
</dbReference>
<feature type="transmembrane region" description="Helical" evidence="7">
    <location>
        <begin position="441"/>
        <end position="469"/>
    </location>
</feature>
<dbReference type="Pfam" id="PF02687">
    <property type="entry name" value="FtsX"/>
    <property type="match status" value="2"/>
</dbReference>
<dbReference type="Proteomes" id="UP000267081">
    <property type="component" value="Unassembled WGS sequence"/>
</dbReference>
<evidence type="ECO:0000256" key="6">
    <source>
        <dbReference type="ARBA" id="ARBA00038076"/>
    </source>
</evidence>
<dbReference type="PANTHER" id="PTHR30572:SF4">
    <property type="entry name" value="ABC TRANSPORTER PERMEASE YTRF"/>
    <property type="match status" value="1"/>
</dbReference>
<protein>
    <submittedName>
        <fullName evidence="9">ABC transporter permease</fullName>
    </submittedName>
</protein>
<comment type="caution">
    <text evidence="9">The sequence shown here is derived from an EMBL/GenBank/DDBJ whole genome shotgun (WGS) entry which is preliminary data.</text>
</comment>
<dbReference type="GO" id="GO:0022857">
    <property type="term" value="F:transmembrane transporter activity"/>
    <property type="evidence" value="ECO:0007669"/>
    <property type="project" value="TreeGrafter"/>
</dbReference>
<organism evidence="9 10">
    <name type="scientific">Amycolatopsis eburnea</name>
    <dbReference type="NCBI Taxonomy" id="2267691"/>
    <lineage>
        <taxon>Bacteria</taxon>
        <taxon>Bacillati</taxon>
        <taxon>Actinomycetota</taxon>
        <taxon>Actinomycetes</taxon>
        <taxon>Pseudonocardiales</taxon>
        <taxon>Pseudonocardiaceae</taxon>
        <taxon>Amycolatopsis</taxon>
    </lineage>
</organism>
<feature type="transmembrane region" description="Helical" evidence="7">
    <location>
        <begin position="772"/>
        <end position="796"/>
    </location>
</feature>
<dbReference type="InterPro" id="IPR050250">
    <property type="entry name" value="Macrolide_Exporter_MacB"/>
</dbReference>
<evidence type="ECO:0000256" key="3">
    <source>
        <dbReference type="ARBA" id="ARBA00022692"/>
    </source>
</evidence>
<keyword evidence="3 7" id="KW-0812">Transmembrane</keyword>
<evidence type="ECO:0000313" key="10">
    <source>
        <dbReference type="Proteomes" id="UP000267081"/>
    </source>
</evidence>
<evidence type="ECO:0000256" key="5">
    <source>
        <dbReference type="ARBA" id="ARBA00023136"/>
    </source>
</evidence>
<feature type="domain" description="ABC3 transporter permease C-terminal" evidence="8">
    <location>
        <begin position="724"/>
        <end position="837"/>
    </location>
</feature>
<evidence type="ECO:0000256" key="1">
    <source>
        <dbReference type="ARBA" id="ARBA00004651"/>
    </source>
</evidence>
<feature type="transmembrane region" description="Helical" evidence="7">
    <location>
        <begin position="318"/>
        <end position="337"/>
    </location>
</feature>
<keyword evidence="5 7" id="KW-0472">Membrane</keyword>
<comment type="subcellular location">
    <subcellularLocation>
        <location evidence="1">Cell membrane</location>
        <topology evidence="1">Multi-pass membrane protein</topology>
    </subcellularLocation>
</comment>
<feature type="transmembrane region" description="Helical" evidence="7">
    <location>
        <begin position="490"/>
        <end position="509"/>
    </location>
</feature>
<dbReference type="PANTHER" id="PTHR30572">
    <property type="entry name" value="MEMBRANE COMPONENT OF TRANSPORTER-RELATED"/>
    <property type="match status" value="1"/>
</dbReference>
<sequence length="846" mass="86290">MVSVLSLAWQTIRSRLGGFAGAFIAILCGTALVAACGVLMESGLRAGVPTQRYAAAAVVVGGAQTVRPPGADALSFEQVGEQPAVPAELAGRIAGLPGVRAAVAEQSFPARVVTGDGRVLGGAQSLGHNWDAAALAPFTLRAGQAPAAPGEVVLDAALARDAGVGVGGQVRIATRSTPVEFRVSGIVDSMSRQSALFFTPDQAVALAGRPGQAHAIGVLAGPGVAPETLAERVRAAAPGTEVTTGVERSSIEFLDVSQTRTLLLAIAGSFGGFALLVAVFVVASTLALTVNQRRREFALLRAVAATPRQIRKLIGTETTLIALVAGVLGSALGLAVASGLRDAFAAIGVVPADFGLAISPIPLVAALLLGLGAARLAAWAASRRPSAINPVEALTEAAVERRELGRGRLITGWALVLAGFGGALVPLFLRGDVATAISTMATLVVVIGLAVVGPQVTGLVVRFLAPVLARVWRISGYLAGANAHAGARRVAAAVTPLLLAVAFALATFYSQTSSTEAARREAERSTTADYVLAAPAGVPPEVAAAVRRVPGVAVATPVVRTSVLTASTVGDSVEVQRTPAQGLAADQAGGALELGVDAGRLTDLTGDAVALSRSEADWLDKKIGDEVEFYFGDGVPAKLRLVATYTRDLAFGDFVLPVELARQHIGGRLDDSVLVRRQPGADADAVAAALRALPYPGVVVASASTASAPQGGDRQAQFYLNLVAVGVIVGYLAISVANTLVLTTAQRSREFALLRLVGTTRRQVTRMMRLEALATVGIAVVLGTLVAVVALAFLNFGLRGTPVPAGPWSVYFGITGGAVLLGMVAIGVATRVALRAKPIDAIGLRE</sequence>
<proteinExistence type="inferred from homology"/>
<dbReference type="AlphaFoldDB" id="A0A427T7U0"/>
<feature type="transmembrane region" description="Helical" evidence="7">
    <location>
        <begin position="16"/>
        <end position="40"/>
    </location>
</feature>
<reference evidence="9 10" key="1">
    <citation type="submission" date="2018-12" db="EMBL/GenBank/DDBJ databases">
        <title>Amycolatopsis eburnea sp. nov. actinomycete associate with arbuscular mycorrhiza fungal spore.</title>
        <authorList>
            <person name="Lumyong S."/>
            <person name="Chaiya L."/>
        </authorList>
    </citation>
    <scope>NUCLEOTIDE SEQUENCE [LARGE SCALE GENOMIC DNA]</scope>
    <source>
        <strain evidence="9 10">GLM-1</strain>
    </source>
</reference>
<dbReference type="GO" id="GO:0005886">
    <property type="term" value="C:plasma membrane"/>
    <property type="evidence" value="ECO:0007669"/>
    <property type="project" value="UniProtKB-SubCell"/>
</dbReference>
<feature type="transmembrane region" description="Helical" evidence="7">
    <location>
        <begin position="262"/>
        <end position="288"/>
    </location>
</feature>
<evidence type="ECO:0000256" key="4">
    <source>
        <dbReference type="ARBA" id="ARBA00022989"/>
    </source>
</evidence>
<keyword evidence="10" id="KW-1185">Reference proteome</keyword>
<evidence type="ECO:0000256" key="7">
    <source>
        <dbReference type="SAM" id="Phobius"/>
    </source>
</evidence>
<feature type="transmembrane region" description="Helical" evidence="7">
    <location>
        <begin position="718"/>
        <end position="741"/>
    </location>
</feature>
<comment type="similarity">
    <text evidence="6">Belongs to the ABC-4 integral membrane protein family.</text>
</comment>
<evidence type="ECO:0000256" key="2">
    <source>
        <dbReference type="ARBA" id="ARBA00022475"/>
    </source>
</evidence>
<gene>
    <name evidence="9" type="ORF">EIY87_22550</name>
</gene>
<keyword evidence="4 7" id="KW-1133">Transmembrane helix</keyword>
<feature type="transmembrane region" description="Helical" evidence="7">
    <location>
        <begin position="808"/>
        <end position="829"/>
    </location>
</feature>
<dbReference type="InterPro" id="IPR003838">
    <property type="entry name" value="ABC3_permease_C"/>
</dbReference>
<evidence type="ECO:0000313" key="9">
    <source>
        <dbReference type="EMBL" id="RSD16426.1"/>
    </source>
</evidence>
<feature type="domain" description="ABC3 transporter permease C-terminal" evidence="8">
    <location>
        <begin position="269"/>
        <end position="390"/>
    </location>
</feature>
<accession>A0A427T7U0</accession>
<name>A0A427T7U0_9PSEU</name>
<keyword evidence="2" id="KW-1003">Cell membrane</keyword>
<dbReference type="EMBL" id="RSEC01000048">
    <property type="protein sequence ID" value="RSD16426.1"/>
    <property type="molecule type" value="Genomic_DNA"/>
</dbReference>
<feature type="transmembrane region" description="Helical" evidence="7">
    <location>
        <begin position="409"/>
        <end position="429"/>
    </location>
</feature>
<feature type="transmembrane region" description="Helical" evidence="7">
    <location>
        <begin position="357"/>
        <end position="378"/>
    </location>
</feature>
<evidence type="ECO:0000259" key="8">
    <source>
        <dbReference type="Pfam" id="PF02687"/>
    </source>
</evidence>